<feature type="modified residue" description="4-aspartylphosphate" evidence="5">
    <location>
        <position position="56"/>
    </location>
</feature>
<dbReference type="PANTHER" id="PTHR44591:SF3">
    <property type="entry name" value="RESPONSE REGULATORY DOMAIN-CONTAINING PROTEIN"/>
    <property type="match status" value="1"/>
</dbReference>
<dbReference type="GO" id="GO:0000160">
    <property type="term" value="P:phosphorelay signal transduction system"/>
    <property type="evidence" value="ECO:0007669"/>
    <property type="project" value="InterPro"/>
</dbReference>
<evidence type="ECO:0000313" key="7">
    <source>
        <dbReference type="EMBL" id="VYS88147.1"/>
    </source>
</evidence>
<name>A0A6N2S489_9FIRM</name>
<dbReference type="InterPro" id="IPR036388">
    <property type="entry name" value="WH-like_DNA-bd_sf"/>
</dbReference>
<reference evidence="7" key="1">
    <citation type="submission" date="2019-11" db="EMBL/GenBank/DDBJ databases">
        <authorList>
            <person name="Feng L."/>
        </authorList>
    </citation>
    <scope>NUCLEOTIDE SEQUENCE</scope>
    <source>
        <strain evidence="7">AundefinedLFYP135</strain>
    </source>
</reference>
<dbReference type="SUPFAM" id="SSF46894">
    <property type="entry name" value="C-terminal effector domain of the bipartite response regulators"/>
    <property type="match status" value="1"/>
</dbReference>
<dbReference type="PROSITE" id="PS50110">
    <property type="entry name" value="RESPONSE_REGULATORY"/>
    <property type="match status" value="1"/>
</dbReference>
<keyword evidence="2 5" id="KW-0597">Phosphoprotein</keyword>
<dbReference type="Gene3D" id="1.10.10.10">
    <property type="entry name" value="Winged helix-like DNA-binding domain superfamily/Winged helix DNA-binding domain"/>
    <property type="match status" value="1"/>
</dbReference>
<gene>
    <name evidence="7" type="primary">spo0A_3</name>
    <name evidence="7" type="ORF">AULFYP135_00753</name>
</gene>
<evidence type="ECO:0000256" key="2">
    <source>
        <dbReference type="ARBA" id="ARBA00022553"/>
    </source>
</evidence>
<dbReference type="Pfam" id="PF08769">
    <property type="entry name" value="Spo0A_C"/>
    <property type="match status" value="1"/>
</dbReference>
<sequence length="252" mass="28614">MKKFRIVLADDDTEWTQLFELAVSKKDRYELVGIAEDGDSAFQIIKKERPDIVISDILMPKTDGCYLVNSIRQMQNYRPIIYILSGIATDPIVRILQNLEIDYYSLKPVGVNTILSNLDLLIAMRGLMPDQSSQKITIQYTNKLEQRVEDVLMDIGMAPGSKFHSYMRDALIACTIDGSNVNLVTKVLYPDIAKKYGVSTPSVERGLRYGIQTVRKTNTPLYQEIFSAMLSKRNISNTVFIATLANYIRKLD</sequence>
<dbReference type="GO" id="GO:0003677">
    <property type="term" value="F:DNA binding"/>
    <property type="evidence" value="ECO:0007669"/>
    <property type="project" value="UniProtKB-KW"/>
</dbReference>
<dbReference type="SUPFAM" id="SSF52172">
    <property type="entry name" value="CheY-like"/>
    <property type="match status" value="1"/>
</dbReference>
<evidence type="ECO:0000259" key="6">
    <source>
        <dbReference type="PROSITE" id="PS50110"/>
    </source>
</evidence>
<protein>
    <recommendedName>
        <fullName evidence="1">Stage 0 sporulation protein A homolog</fullName>
    </recommendedName>
</protein>
<dbReference type="GO" id="GO:0042173">
    <property type="term" value="P:regulation of sporulation resulting in formation of a cellular spore"/>
    <property type="evidence" value="ECO:0007669"/>
    <property type="project" value="InterPro"/>
</dbReference>
<dbReference type="PANTHER" id="PTHR44591">
    <property type="entry name" value="STRESS RESPONSE REGULATOR PROTEIN 1"/>
    <property type="match status" value="1"/>
</dbReference>
<dbReference type="GO" id="GO:0003700">
    <property type="term" value="F:DNA-binding transcription factor activity"/>
    <property type="evidence" value="ECO:0007669"/>
    <property type="project" value="InterPro"/>
</dbReference>
<comment type="function">
    <text evidence="4">May play the central regulatory role in sporulation. It may be an element of the effector pathway responsible for the activation of sporulation genes in response to nutritional stress. Spo0A may act in concert with spo0H (a sigma factor) to control the expression of some genes that are critical to the sporulation process.</text>
</comment>
<dbReference type="InterPro" id="IPR011006">
    <property type="entry name" value="CheY-like_superfamily"/>
</dbReference>
<dbReference type="InterPro" id="IPR016032">
    <property type="entry name" value="Sig_transdc_resp-reg_C-effctor"/>
</dbReference>
<evidence type="ECO:0000256" key="3">
    <source>
        <dbReference type="ARBA" id="ARBA00023125"/>
    </source>
</evidence>
<dbReference type="InterPro" id="IPR050595">
    <property type="entry name" value="Bact_response_regulator"/>
</dbReference>
<evidence type="ECO:0000256" key="5">
    <source>
        <dbReference type="PROSITE-ProRule" id="PRU00169"/>
    </source>
</evidence>
<proteinExistence type="predicted"/>
<evidence type="ECO:0000256" key="1">
    <source>
        <dbReference type="ARBA" id="ARBA00018672"/>
    </source>
</evidence>
<dbReference type="InterPro" id="IPR014879">
    <property type="entry name" value="Spo0A_C"/>
</dbReference>
<dbReference type="GO" id="GO:0005737">
    <property type="term" value="C:cytoplasm"/>
    <property type="evidence" value="ECO:0007669"/>
    <property type="project" value="InterPro"/>
</dbReference>
<dbReference type="GO" id="GO:0005509">
    <property type="term" value="F:calcium ion binding"/>
    <property type="evidence" value="ECO:0007669"/>
    <property type="project" value="InterPro"/>
</dbReference>
<dbReference type="EMBL" id="CACRSL010000003">
    <property type="protein sequence ID" value="VYS88147.1"/>
    <property type="molecule type" value="Genomic_DNA"/>
</dbReference>
<dbReference type="AlphaFoldDB" id="A0A6N2S489"/>
<dbReference type="SMART" id="SM00448">
    <property type="entry name" value="REC"/>
    <property type="match status" value="1"/>
</dbReference>
<dbReference type="Pfam" id="PF00072">
    <property type="entry name" value="Response_reg"/>
    <property type="match status" value="1"/>
</dbReference>
<organism evidence="7">
    <name type="scientific">uncultured Anaerotruncus sp</name>
    <dbReference type="NCBI Taxonomy" id="905011"/>
    <lineage>
        <taxon>Bacteria</taxon>
        <taxon>Bacillati</taxon>
        <taxon>Bacillota</taxon>
        <taxon>Clostridia</taxon>
        <taxon>Eubacteriales</taxon>
        <taxon>Oscillospiraceae</taxon>
        <taxon>Anaerotruncus</taxon>
        <taxon>environmental samples</taxon>
    </lineage>
</organism>
<dbReference type="Gene3D" id="3.40.50.2300">
    <property type="match status" value="1"/>
</dbReference>
<accession>A0A6N2S489</accession>
<feature type="domain" description="Response regulatory" evidence="6">
    <location>
        <begin position="5"/>
        <end position="122"/>
    </location>
</feature>
<keyword evidence="3" id="KW-0238">DNA-binding</keyword>
<dbReference type="InterPro" id="IPR001789">
    <property type="entry name" value="Sig_transdc_resp-reg_receiver"/>
</dbReference>
<evidence type="ECO:0000256" key="4">
    <source>
        <dbReference type="ARBA" id="ARBA00024867"/>
    </source>
</evidence>